<evidence type="ECO:0000313" key="9">
    <source>
        <dbReference type="EMBL" id="KAF0293928.1"/>
    </source>
</evidence>
<comment type="caution">
    <text evidence="9">The sequence shown here is derived from an EMBL/GenBank/DDBJ whole genome shotgun (WGS) entry which is preliminary data.</text>
</comment>
<feature type="transmembrane region" description="Helical" evidence="7">
    <location>
        <begin position="153"/>
        <end position="175"/>
    </location>
</feature>
<comment type="subcellular location">
    <subcellularLocation>
        <location evidence="1">Cell membrane</location>
        <topology evidence="1">Multi-pass membrane protein</topology>
    </subcellularLocation>
</comment>
<dbReference type="GO" id="GO:0005886">
    <property type="term" value="C:plasma membrane"/>
    <property type="evidence" value="ECO:0007669"/>
    <property type="project" value="UniProtKB-SubCell"/>
</dbReference>
<gene>
    <name evidence="9" type="ORF">FJT64_008326</name>
</gene>
<feature type="transmembrane region" description="Helical" evidence="7">
    <location>
        <begin position="355"/>
        <end position="378"/>
    </location>
</feature>
<dbReference type="InterPro" id="IPR017452">
    <property type="entry name" value="GPCR_Rhodpsn_7TM"/>
</dbReference>
<keyword evidence="5 7" id="KW-1133">Transmembrane helix</keyword>
<evidence type="ECO:0000256" key="1">
    <source>
        <dbReference type="ARBA" id="ARBA00004651"/>
    </source>
</evidence>
<organism evidence="9 10">
    <name type="scientific">Amphibalanus amphitrite</name>
    <name type="common">Striped barnacle</name>
    <name type="synonym">Balanus amphitrite</name>
    <dbReference type="NCBI Taxonomy" id="1232801"/>
    <lineage>
        <taxon>Eukaryota</taxon>
        <taxon>Metazoa</taxon>
        <taxon>Ecdysozoa</taxon>
        <taxon>Arthropoda</taxon>
        <taxon>Crustacea</taxon>
        <taxon>Multicrustacea</taxon>
        <taxon>Cirripedia</taxon>
        <taxon>Thoracica</taxon>
        <taxon>Thoracicalcarea</taxon>
        <taxon>Balanomorpha</taxon>
        <taxon>Balanoidea</taxon>
        <taxon>Balanidae</taxon>
        <taxon>Amphibalaninae</taxon>
        <taxon>Amphibalanus</taxon>
    </lineage>
</organism>
<name>A0A6A4VVI8_AMPAM</name>
<evidence type="ECO:0000256" key="5">
    <source>
        <dbReference type="ARBA" id="ARBA00022989"/>
    </source>
</evidence>
<dbReference type="SUPFAM" id="SSF81321">
    <property type="entry name" value="Family A G protein-coupled receptor-like"/>
    <property type="match status" value="2"/>
</dbReference>
<keyword evidence="4 7" id="KW-0812">Transmembrane</keyword>
<dbReference type="EMBL" id="VIIS01001714">
    <property type="protein sequence ID" value="KAF0293928.1"/>
    <property type="molecule type" value="Genomic_DNA"/>
</dbReference>
<evidence type="ECO:0000259" key="8">
    <source>
        <dbReference type="PROSITE" id="PS50262"/>
    </source>
</evidence>
<dbReference type="InterPro" id="IPR000276">
    <property type="entry name" value="GPCR_Rhodpsn"/>
</dbReference>
<proteinExistence type="inferred from homology"/>
<dbReference type="PANTHER" id="PTHR22750">
    <property type="entry name" value="G-PROTEIN COUPLED RECEPTOR"/>
    <property type="match status" value="1"/>
</dbReference>
<keyword evidence="6 7" id="KW-0472">Membrane</keyword>
<feature type="transmembrane region" description="Helical" evidence="7">
    <location>
        <begin position="39"/>
        <end position="62"/>
    </location>
</feature>
<evidence type="ECO:0000256" key="2">
    <source>
        <dbReference type="ARBA" id="ARBA00010663"/>
    </source>
</evidence>
<feature type="transmembrane region" description="Helical" evidence="7">
    <location>
        <begin position="269"/>
        <end position="289"/>
    </location>
</feature>
<feature type="transmembrane region" description="Helical" evidence="7">
    <location>
        <begin position="74"/>
        <end position="96"/>
    </location>
</feature>
<feature type="transmembrane region" description="Helical" evidence="7">
    <location>
        <begin position="510"/>
        <end position="534"/>
    </location>
</feature>
<dbReference type="CDD" id="cd00637">
    <property type="entry name" value="7tm_classA_rhodopsin-like"/>
    <property type="match status" value="2"/>
</dbReference>
<evidence type="ECO:0000256" key="7">
    <source>
        <dbReference type="SAM" id="Phobius"/>
    </source>
</evidence>
<feature type="transmembrane region" description="Helical" evidence="7">
    <location>
        <begin position="469"/>
        <end position="490"/>
    </location>
</feature>
<keyword evidence="3" id="KW-1003">Cell membrane</keyword>
<feature type="transmembrane region" description="Helical" evidence="7">
    <location>
        <begin position="568"/>
        <end position="588"/>
    </location>
</feature>
<evidence type="ECO:0000256" key="3">
    <source>
        <dbReference type="ARBA" id="ARBA00022475"/>
    </source>
</evidence>
<accession>A0A6A4VVI8</accession>
<keyword evidence="10" id="KW-1185">Reference proteome</keyword>
<protein>
    <recommendedName>
        <fullName evidence="8">G-protein coupled receptors family 1 profile domain-containing protein</fullName>
    </recommendedName>
</protein>
<evidence type="ECO:0000256" key="4">
    <source>
        <dbReference type="ARBA" id="ARBA00022692"/>
    </source>
</evidence>
<reference evidence="9 10" key="1">
    <citation type="submission" date="2019-07" db="EMBL/GenBank/DDBJ databases">
        <title>Draft genome assembly of a fouling barnacle, Amphibalanus amphitrite (Darwin, 1854): The first reference genome for Thecostraca.</title>
        <authorList>
            <person name="Kim W."/>
        </authorList>
    </citation>
    <scope>NUCLEOTIDE SEQUENCE [LARGE SCALE GENOMIC DNA]</scope>
    <source>
        <strain evidence="9">SNU_AA5</strain>
        <tissue evidence="9">Soma without cirri and trophi</tissue>
    </source>
</reference>
<dbReference type="PROSITE" id="PS00237">
    <property type="entry name" value="G_PROTEIN_RECEP_F1_1"/>
    <property type="match status" value="1"/>
</dbReference>
<dbReference type="Gene3D" id="1.20.1070.10">
    <property type="entry name" value="Rhodopsin 7-helix transmembrane proteins"/>
    <property type="match status" value="2"/>
</dbReference>
<feature type="domain" description="G-protein coupled receptors family 1 profile" evidence="8">
    <location>
        <begin position="368"/>
        <end position="618"/>
    </location>
</feature>
<dbReference type="Pfam" id="PF00001">
    <property type="entry name" value="7tm_1"/>
    <property type="match status" value="2"/>
</dbReference>
<sequence length="676" mass="75173">MVTGHQSAYKDVCDRRADRRCVGGTAGTAAELDTPYEMLYVWVKALVGLLLTINFAAPLYAVAVNRTLWEEPMAVLAANLSFSCMCLGVTFVLIGAYDIAQLQVKGLCQSLQYCGFGFGVAFKLAETCMAVDQFVAVFYPLQHYSLMSRARRWLFVATWLAWAVQPAFGLVAVLLELPTPADTTLGRDKASVAFPECRWESNIADAYAIFVETQFLVFSLLTAALYMYTGAVGYRMNARIRRQMAHLGHQNIGGRDRKFVDNFNSFKRIVWVFLTTMLLDVISPVVRLIGRWHPMPQFSGFLHQLRALCFICEGWLYGLLNAKLREAYKKTLCCRPPWELTEVNGTWPKTVPPVLVAPVLLLALATLVSLVPVAAFTGRRRLRGRCMFQLLANLAVCEHLTLALTLPVVALRHQVPRLPVAGCSALLAARSGLLLAESTALLCITAERHLAVIHGLRYFSLLTEPRRRLLLAAPWLAAAAGAAVSATGTSSHVSRLASRPACLYLRAVPAWLRLAEALFTIAIYQVIVALHVIIRRVAVRHSRQIARQRLSVGLSAEGPERMASYWGVFKAIGLNIAVTVPLCVLFTLESVGLHVPRRLIETFGGLSLLRSMLNGWIFGLWNEELRREYGWHCRSVEPSTADQRDEEMAERGRVNPSLLDTFTQTIERSVRNVVIA</sequence>
<feature type="transmembrane region" description="Helical" evidence="7">
    <location>
        <begin position="215"/>
        <end position="234"/>
    </location>
</feature>
<dbReference type="AlphaFoldDB" id="A0A6A4VVI8"/>
<dbReference type="OrthoDB" id="10011551at2759"/>
<dbReference type="GO" id="GO:0004930">
    <property type="term" value="F:G protein-coupled receptor activity"/>
    <property type="evidence" value="ECO:0007669"/>
    <property type="project" value="InterPro"/>
</dbReference>
<evidence type="ECO:0000256" key="6">
    <source>
        <dbReference type="ARBA" id="ARBA00023136"/>
    </source>
</evidence>
<dbReference type="Proteomes" id="UP000440578">
    <property type="component" value="Unassembled WGS sequence"/>
</dbReference>
<dbReference type="PROSITE" id="PS50262">
    <property type="entry name" value="G_PROTEIN_RECEP_F1_2"/>
    <property type="match status" value="1"/>
</dbReference>
<comment type="similarity">
    <text evidence="2">Belongs to the G-protein coupled receptor 1 family.</text>
</comment>
<evidence type="ECO:0000313" key="10">
    <source>
        <dbReference type="Proteomes" id="UP000440578"/>
    </source>
</evidence>